<reference evidence="2" key="1">
    <citation type="submission" date="2019-07" db="EMBL/GenBank/DDBJ databases">
        <authorList>
            <person name="Dittberner H."/>
        </authorList>
    </citation>
    <scope>NUCLEOTIDE SEQUENCE [LARGE SCALE GENOMIC DNA]</scope>
</reference>
<keyword evidence="1" id="KW-0812">Transmembrane</keyword>
<keyword evidence="1" id="KW-1133">Transmembrane helix</keyword>
<dbReference type="Proteomes" id="UP000489600">
    <property type="component" value="Unassembled WGS sequence"/>
</dbReference>
<name>A0A565CW28_9BRAS</name>
<proteinExistence type="predicted"/>
<accession>A0A565CW28</accession>
<protein>
    <submittedName>
        <fullName evidence="2">Uncharacterized protein</fullName>
    </submittedName>
</protein>
<evidence type="ECO:0000256" key="1">
    <source>
        <dbReference type="SAM" id="Phobius"/>
    </source>
</evidence>
<comment type="caution">
    <text evidence="2">The sequence shown here is derived from an EMBL/GenBank/DDBJ whole genome shotgun (WGS) entry which is preliminary data.</text>
</comment>
<keyword evidence="3" id="KW-1185">Reference proteome</keyword>
<organism evidence="2 3">
    <name type="scientific">Arabis nemorensis</name>
    <dbReference type="NCBI Taxonomy" id="586526"/>
    <lineage>
        <taxon>Eukaryota</taxon>
        <taxon>Viridiplantae</taxon>
        <taxon>Streptophyta</taxon>
        <taxon>Embryophyta</taxon>
        <taxon>Tracheophyta</taxon>
        <taxon>Spermatophyta</taxon>
        <taxon>Magnoliopsida</taxon>
        <taxon>eudicotyledons</taxon>
        <taxon>Gunneridae</taxon>
        <taxon>Pentapetalae</taxon>
        <taxon>rosids</taxon>
        <taxon>malvids</taxon>
        <taxon>Brassicales</taxon>
        <taxon>Brassicaceae</taxon>
        <taxon>Arabideae</taxon>
        <taxon>Arabis</taxon>
    </lineage>
</organism>
<keyword evidence="1" id="KW-0472">Membrane</keyword>
<gene>
    <name evidence="2" type="ORF">ANE_LOCUS28206</name>
</gene>
<dbReference type="EMBL" id="CABITT030000008">
    <property type="protein sequence ID" value="VVB17762.1"/>
    <property type="molecule type" value="Genomic_DNA"/>
</dbReference>
<dbReference type="AlphaFoldDB" id="A0A565CW28"/>
<feature type="transmembrane region" description="Helical" evidence="1">
    <location>
        <begin position="12"/>
        <end position="31"/>
    </location>
</feature>
<evidence type="ECO:0000313" key="2">
    <source>
        <dbReference type="EMBL" id="VVB17762.1"/>
    </source>
</evidence>
<evidence type="ECO:0000313" key="3">
    <source>
        <dbReference type="Proteomes" id="UP000489600"/>
    </source>
</evidence>
<sequence length="80" mass="8684">MASDDDLKALVILIGMLLFCLSGGICVVANLHRELFLEKDPTSLSEAKNCICSCKDYHEDLEKALSKSDPSASILPPCKD</sequence>